<dbReference type="Proteomes" id="UP000295468">
    <property type="component" value="Unassembled WGS sequence"/>
</dbReference>
<dbReference type="AlphaFoldDB" id="A0A4R6TN50"/>
<keyword evidence="2" id="KW-1185">Reference proteome</keyword>
<gene>
    <name evidence="1" type="ORF">CLV82_0772</name>
</gene>
<evidence type="ECO:0000313" key="2">
    <source>
        <dbReference type="Proteomes" id="UP000295468"/>
    </source>
</evidence>
<dbReference type="OrthoDB" id="953239at2"/>
<evidence type="ECO:0000313" key="1">
    <source>
        <dbReference type="EMBL" id="TDQ32934.1"/>
    </source>
</evidence>
<protein>
    <recommendedName>
        <fullName evidence="3">Phenylalanyl-tRNA synthetase subunit alpha</fullName>
    </recommendedName>
</protein>
<name>A0A4R6TN50_9FLAO</name>
<evidence type="ECO:0008006" key="3">
    <source>
        <dbReference type="Google" id="ProtNLM"/>
    </source>
</evidence>
<organism evidence="1 2">
    <name type="scientific">Zeaxanthinibacter enoshimensis</name>
    <dbReference type="NCBI Taxonomy" id="392009"/>
    <lineage>
        <taxon>Bacteria</taxon>
        <taxon>Pseudomonadati</taxon>
        <taxon>Bacteroidota</taxon>
        <taxon>Flavobacteriia</taxon>
        <taxon>Flavobacteriales</taxon>
        <taxon>Flavobacteriaceae</taxon>
        <taxon>Zeaxanthinibacter</taxon>
    </lineage>
</organism>
<proteinExistence type="predicted"/>
<dbReference type="RefSeq" id="WP_133642956.1">
    <property type="nucleotide sequence ID" value="NZ_JBFIMA010000038.1"/>
</dbReference>
<comment type="caution">
    <text evidence="1">The sequence shown here is derived from an EMBL/GenBank/DDBJ whole genome shotgun (WGS) entry which is preliminary data.</text>
</comment>
<accession>A0A4R6TN50</accession>
<dbReference type="EMBL" id="SNYI01000001">
    <property type="protein sequence ID" value="TDQ32934.1"/>
    <property type="molecule type" value="Genomic_DNA"/>
</dbReference>
<sequence length="131" mass="15240">MRKDIEIPIAKDVHVALAHDWDEEFLSRDWNAYLINNRNSAIEMVLIVSKGYDGETKTSTMRHAIGVIEARSFAKIELVQEEVLQLENEFFVTFYAEGKLFERKYIFRKNSIGEQELQYLPILEKEGLLGS</sequence>
<reference evidence="1 2" key="1">
    <citation type="submission" date="2019-03" db="EMBL/GenBank/DDBJ databases">
        <title>Genomic Encyclopedia of Archaeal and Bacterial Type Strains, Phase II (KMG-II): from individual species to whole genera.</title>
        <authorList>
            <person name="Goeker M."/>
        </authorList>
    </citation>
    <scope>NUCLEOTIDE SEQUENCE [LARGE SCALE GENOMIC DNA]</scope>
    <source>
        <strain evidence="1 2">DSM 18435</strain>
    </source>
</reference>